<dbReference type="PANTHER" id="PTHR34472">
    <property type="entry name" value="SULFUR CARRIER PROTEIN THIS"/>
    <property type="match status" value="1"/>
</dbReference>
<dbReference type="InterPro" id="IPR012675">
    <property type="entry name" value="Beta-grasp_dom_sf"/>
</dbReference>
<dbReference type="InterPro" id="IPR003749">
    <property type="entry name" value="ThiS/MoaD-like"/>
</dbReference>
<name>A0A023JEE6_9STRA</name>
<organism evidence="1">
    <name type="scientific">Eunotia naegelii</name>
    <dbReference type="NCBI Taxonomy" id="1458866"/>
    <lineage>
        <taxon>Eukaryota</taxon>
        <taxon>Sar</taxon>
        <taxon>Stramenopiles</taxon>
        <taxon>Ochrophyta</taxon>
        <taxon>Bacillariophyta</taxon>
        <taxon>Bacillariophyceae</taxon>
        <taxon>Eunotiophycidae</taxon>
        <taxon>Eunotiales</taxon>
        <taxon>Eunotiaceae</taxon>
        <taxon>Eunotia</taxon>
    </lineage>
</organism>
<dbReference type="AlphaFoldDB" id="A0A023JEE6"/>
<dbReference type="Pfam" id="PF02597">
    <property type="entry name" value="ThiS"/>
    <property type="match status" value="1"/>
</dbReference>
<accession>A0A023JEE6</accession>
<evidence type="ECO:0000313" key="1">
    <source>
        <dbReference type="EMBL" id="AHI51212.1"/>
    </source>
</evidence>
<dbReference type="InterPro" id="IPR016155">
    <property type="entry name" value="Mopterin_synth/thiamin_S_b"/>
</dbReference>
<keyword evidence="1" id="KW-0934">Plastid</keyword>
<dbReference type="GeneID" id="20465813"/>
<sequence>MSKVRKFFLNGQEYYTYQDITIFDIINYFNCNTSLLVLEYNNLICNKKNWNKIFIKDNDKIEIVTIVGGG</sequence>
<dbReference type="GeneID" id="20465762"/>
<gene>
    <name evidence="1" type="primary">thiS</name>
</gene>
<dbReference type="PANTHER" id="PTHR34472:SF1">
    <property type="entry name" value="SULFUR CARRIER PROTEIN THIS"/>
    <property type="match status" value="1"/>
</dbReference>
<dbReference type="RefSeq" id="YP_009059309.1">
    <property type="nucleotide sequence ID" value="NC_024928.1"/>
</dbReference>
<proteinExistence type="predicted"/>
<dbReference type="NCBIfam" id="TIGR01683">
    <property type="entry name" value="thiS"/>
    <property type="match status" value="1"/>
</dbReference>
<dbReference type="InterPro" id="IPR010035">
    <property type="entry name" value="Thi_S"/>
</dbReference>
<dbReference type="EMBL" id="KF733443">
    <property type="protein sequence ID" value="AHI51256.1"/>
    <property type="molecule type" value="Genomic_DNA"/>
</dbReference>
<dbReference type="RefSeq" id="YP_009059265.1">
    <property type="nucleotide sequence ID" value="NC_024928.1"/>
</dbReference>
<dbReference type="CDD" id="cd00565">
    <property type="entry name" value="Ubl_ThiS"/>
    <property type="match status" value="1"/>
</dbReference>
<dbReference type="SUPFAM" id="SSF54285">
    <property type="entry name" value="MoaD/ThiS"/>
    <property type="match status" value="1"/>
</dbReference>
<reference evidence="1" key="1">
    <citation type="journal article" date="2014" name="Genome Biol. Evol.">
        <title>Serial gene losses and foreign DNA underlie size and sequence variation in the plastid genomes of diatoms.</title>
        <authorList>
            <person name="Ruck E.C."/>
            <person name="Nakov T."/>
            <person name="Jansen R.K."/>
            <person name="Theriot E.C."/>
            <person name="Alverson A.J."/>
        </authorList>
    </citation>
    <scope>NUCLEOTIDE SEQUENCE</scope>
    <source>
        <strain evidence="1">Utex FD354</strain>
    </source>
</reference>
<protein>
    <submittedName>
        <fullName evidence="1">Thiamine biosynthesis protein S</fullName>
    </submittedName>
</protein>
<dbReference type="Gene3D" id="3.10.20.30">
    <property type="match status" value="1"/>
</dbReference>
<geneLocation type="chloroplast" evidence="1"/>
<keyword evidence="1" id="KW-0150">Chloroplast</keyword>
<dbReference type="EMBL" id="KF733443">
    <property type="protein sequence ID" value="AHI51212.1"/>
    <property type="molecule type" value="Genomic_DNA"/>
</dbReference>